<evidence type="ECO:0000313" key="1">
    <source>
        <dbReference type="EMBL" id="KAJ8666721.1"/>
    </source>
</evidence>
<keyword evidence="2" id="KW-1185">Reference proteome</keyword>
<proteinExistence type="predicted"/>
<dbReference type="Proteomes" id="UP001239111">
    <property type="component" value="Chromosome 4"/>
</dbReference>
<evidence type="ECO:0000313" key="2">
    <source>
        <dbReference type="Proteomes" id="UP001239111"/>
    </source>
</evidence>
<protein>
    <submittedName>
        <fullName evidence="1">Uncharacterized protein</fullName>
    </submittedName>
</protein>
<accession>A0ACC2N759</accession>
<dbReference type="EMBL" id="CM056744">
    <property type="protein sequence ID" value="KAJ8666721.1"/>
    <property type="molecule type" value="Genomic_DNA"/>
</dbReference>
<comment type="caution">
    <text evidence="1">The sequence shown here is derived from an EMBL/GenBank/DDBJ whole genome shotgun (WGS) entry which is preliminary data.</text>
</comment>
<reference evidence="1" key="1">
    <citation type="submission" date="2023-04" db="EMBL/GenBank/DDBJ databases">
        <title>A chromosome-level genome assembly of the parasitoid wasp Eretmocerus hayati.</title>
        <authorList>
            <person name="Zhong Y."/>
            <person name="Liu S."/>
            <person name="Liu Y."/>
        </authorList>
    </citation>
    <scope>NUCLEOTIDE SEQUENCE</scope>
    <source>
        <strain evidence="1">ZJU_SS_LIU_2023</strain>
    </source>
</reference>
<name>A0ACC2N759_9HYME</name>
<gene>
    <name evidence="1" type="ORF">QAD02_008383</name>
</gene>
<organism evidence="1 2">
    <name type="scientific">Eretmocerus hayati</name>
    <dbReference type="NCBI Taxonomy" id="131215"/>
    <lineage>
        <taxon>Eukaryota</taxon>
        <taxon>Metazoa</taxon>
        <taxon>Ecdysozoa</taxon>
        <taxon>Arthropoda</taxon>
        <taxon>Hexapoda</taxon>
        <taxon>Insecta</taxon>
        <taxon>Pterygota</taxon>
        <taxon>Neoptera</taxon>
        <taxon>Endopterygota</taxon>
        <taxon>Hymenoptera</taxon>
        <taxon>Apocrita</taxon>
        <taxon>Proctotrupomorpha</taxon>
        <taxon>Chalcidoidea</taxon>
        <taxon>Aphelinidae</taxon>
        <taxon>Aphelininae</taxon>
        <taxon>Eretmocerus</taxon>
    </lineage>
</organism>
<sequence length="305" mass="33495">MDNAVMGEHGELKYTGFGILTFFDPEVCIDDIDQNMRIVLVHPSAEGERREYTNVFFRNDGKYILCVNRATPLETKYLTLPLPTLVPSLVLVLSRSHGSHSPTTSHGKDYFDPAWVGPYPNLPPNFDPVEVENDYVVVMKQDHGPAFCLIYNISHQRDMRPADIPATEPPSMSLLVGRRDDDSKLEQCAEAPADIAVISTVTKVSLPISFGDLDPLRPLFADEAAAVPEQVPDIALSAVLPPSILSATSPEPEPSEKMYHRCPPRRGREAAVPPRNSVPRPLPIVIGDGLVVPDPAPRLRGRAAP</sequence>